<dbReference type="SUPFAM" id="SSF52172">
    <property type="entry name" value="CheY-like"/>
    <property type="match status" value="1"/>
</dbReference>
<dbReference type="Gene3D" id="1.10.10.10">
    <property type="entry name" value="Winged helix-like DNA-binding domain superfamily/Winged helix DNA-binding domain"/>
    <property type="match status" value="1"/>
</dbReference>
<dbReference type="SMART" id="SM00421">
    <property type="entry name" value="HTH_LUXR"/>
    <property type="match status" value="1"/>
</dbReference>
<dbReference type="GO" id="GO:0000160">
    <property type="term" value="P:phosphorelay signal transduction system"/>
    <property type="evidence" value="ECO:0007669"/>
    <property type="project" value="InterPro"/>
</dbReference>
<dbReference type="InterPro" id="IPR016032">
    <property type="entry name" value="Sig_transdc_resp-reg_C-effctor"/>
</dbReference>
<dbReference type="PANTHER" id="PTHR43214">
    <property type="entry name" value="TWO-COMPONENT RESPONSE REGULATOR"/>
    <property type="match status" value="1"/>
</dbReference>
<keyword evidence="4" id="KW-0804">Transcription</keyword>
<dbReference type="AlphaFoldDB" id="A0A850HBG7"/>
<keyword evidence="2" id="KW-0805">Transcription regulation</keyword>
<dbReference type="RefSeq" id="WP_176273107.1">
    <property type="nucleotide sequence ID" value="NZ_JABWTA010000001.1"/>
</dbReference>
<dbReference type="PROSITE" id="PS50110">
    <property type="entry name" value="RESPONSE_REGULATORY"/>
    <property type="match status" value="1"/>
</dbReference>
<dbReference type="GO" id="GO:0006355">
    <property type="term" value="P:regulation of DNA-templated transcription"/>
    <property type="evidence" value="ECO:0007669"/>
    <property type="project" value="InterPro"/>
</dbReference>
<dbReference type="InterPro" id="IPR058245">
    <property type="entry name" value="NreC/VraR/RcsB-like_REC"/>
</dbReference>
<accession>A0A850HBG7</accession>
<keyword evidence="9" id="KW-1185">Reference proteome</keyword>
<feature type="domain" description="HTH luxR-type" evidence="6">
    <location>
        <begin position="145"/>
        <end position="210"/>
    </location>
</feature>
<protein>
    <submittedName>
        <fullName evidence="8">Response regulator transcription factor</fullName>
    </submittedName>
</protein>
<dbReference type="PRINTS" id="PR00038">
    <property type="entry name" value="HTHLUXR"/>
</dbReference>
<evidence type="ECO:0000256" key="2">
    <source>
        <dbReference type="ARBA" id="ARBA00023015"/>
    </source>
</evidence>
<keyword evidence="1 5" id="KW-0597">Phosphoprotein</keyword>
<sequence>MAFGTKRTAVIADDHAIVRGALTGVLANKDALEGYEVTVCEEADNGISAIAAVRKHRPDLLMLDVTMPHAGGTEVLLEARRWSPDTRIVVFTAVEALGKIAELVEVGADGVFCKADDVDEMARALPRILDGGRVVSSRYAKLLEDSADLEPLTDRERQVLNLVVAGRTNREIGETLGISVKTVDRHRTSVMRKTGVHSAAELIAYALREGLIDSVTGI</sequence>
<comment type="caution">
    <text evidence="8">The sequence shown here is derived from an EMBL/GenBank/DDBJ whole genome shotgun (WGS) entry which is preliminary data.</text>
</comment>
<dbReference type="Pfam" id="PF00072">
    <property type="entry name" value="Response_reg"/>
    <property type="match status" value="1"/>
</dbReference>
<name>A0A850HBG7_9SPHN</name>
<feature type="domain" description="Response regulatory" evidence="7">
    <location>
        <begin position="8"/>
        <end position="129"/>
    </location>
</feature>
<dbReference type="PANTHER" id="PTHR43214:SF41">
    <property type="entry name" value="NITRATE_NITRITE RESPONSE REGULATOR PROTEIN NARP"/>
    <property type="match status" value="1"/>
</dbReference>
<evidence type="ECO:0000259" key="7">
    <source>
        <dbReference type="PROSITE" id="PS50110"/>
    </source>
</evidence>
<dbReference type="Gene3D" id="3.40.50.2300">
    <property type="match status" value="1"/>
</dbReference>
<dbReference type="InterPro" id="IPR011006">
    <property type="entry name" value="CheY-like_superfamily"/>
</dbReference>
<organism evidence="8 9">
    <name type="scientific">Altererythrobacter lutimaris</name>
    <dbReference type="NCBI Taxonomy" id="2743979"/>
    <lineage>
        <taxon>Bacteria</taxon>
        <taxon>Pseudomonadati</taxon>
        <taxon>Pseudomonadota</taxon>
        <taxon>Alphaproteobacteria</taxon>
        <taxon>Sphingomonadales</taxon>
        <taxon>Erythrobacteraceae</taxon>
        <taxon>Altererythrobacter</taxon>
    </lineage>
</organism>
<gene>
    <name evidence="8" type="ORF">HUO12_08200</name>
</gene>
<evidence type="ECO:0000313" key="8">
    <source>
        <dbReference type="EMBL" id="NVE94880.1"/>
    </source>
</evidence>
<dbReference type="Pfam" id="PF00196">
    <property type="entry name" value="GerE"/>
    <property type="match status" value="1"/>
</dbReference>
<dbReference type="InterPro" id="IPR001789">
    <property type="entry name" value="Sig_transdc_resp-reg_receiver"/>
</dbReference>
<feature type="modified residue" description="4-aspartylphosphate" evidence="5">
    <location>
        <position position="64"/>
    </location>
</feature>
<dbReference type="Proteomes" id="UP000546031">
    <property type="component" value="Unassembled WGS sequence"/>
</dbReference>
<reference evidence="8 9" key="1">
    <citation type="submission" date="2020-06" db="EMBL/GenBank/DDBJ databases">
        <title>Altererythrobacter lutimaris sp. nov., a marine bacterium isolated from a tidal flat.</title>
        <authorList>
            <person name="Kim D."/>
            <person name="Yoo Y."/>
            <person name="Kim J.-J."/>
        </authorList>
    </citation>
    <scope>NUCLEOTIDE SEQUENCE [LARGE SCALE GENOMIC DNA]</scope>
    <source>
        <strain evidence="8 9">JGD-16</strain>
    </source>
</reference>
<dbReference type="PROSITE" id="PS50043">
    <property type="entry name" value="HTH_LUXR_2"/>
    <property type="match status" value="1"/>
</dbReference>
<evidence type="ECO:0000256" key="1">
    <source>
        <dbReference type="ARBA" id="ARBA00022553"/>
    </source>
</evidence>
<dbReference type="CDD" id="cd17535">
    <property type="entry name" value="REC_NarL-like"/>
    <property type="match status" value="1"/>
</dbReference>
<evidence type="ECO:0000313" key="9">
    <source>
        <dbReference type="Proteomes" id="UP000546031"/>
    </source>
</evidence>
<proteinExistence type="predicted"/>
<dbReference type="SUPFAM" id="SSF46894">
    <property type="entry name" value="C-terminal effector domain of the bipartite response regulators"/>
    <property type="match status" value="1"/>
</dbReference>
<dbReference type="GO" id="GO:0003677">
    <property type="term" value="F:DNA binding"/>
    <property type="evidence" value="ECO:0007669"/>
    <property type="project" value="UniProtKB-KW"/>
</dbReference>
<dbReference type="CDD" id="cd06170">
    <property type="entry name" value="LuxR_C_like"/>
    <property type="match status" value="1"/>
</dbReference>
<dbReference type="InterPro" id="IPR036388">
    <property type="entry name" value="WH-like_DNA-bd_sf"/>
</dbReference>
<dbReference type="InterPro" id="IPR000792">
    <property type="entry name" value="Tscrpt_reg_LuxR_C"/>
</dbReference>
<dbReference type="PROSITE" id="PS00622">
    <property type="entry name" value="HTH_LUXR_1"/>
    <property type="match status" value="1"/>
</dbReference>
<keyword evidence="3" id="KW-0238">DNA-binding</keyword>
<evidence type="ECO:0000256" key="3">
    <source>
        <dbReference type="ARBA" id="ARBA00023125"/>
    </source>
</evidence>
<evidence type="ECO:0000256" key="4">
    <source>
        <dbReference type="ARBA" id="ARBA00023163"/>
    </source>
</evidence>
<dbReference type="EMBL" id="JABWTA010000001">
    <property type="protein sequence ID" value="NVE94880.1"/>
    <property type="molecule type" value="Genomic_DNA"/>
</dbReference>
<dbReference type="SMART" id="SM00448">
    <property type="entry name" value="REC"/>
    <property type="match status" value="1"/>
</dbReference>
<evidence type="ECO:0000259" key="6">
    <source>
        <dbReference type="PROSITE" id="PS50043"/>
    </source>
</evidence>
<dbReference type="InterPro" id="IPR039420">
    <property type="entry name" value="WalR-like"/>
</dbReference>
<evidence type="ECO:0000256" key="5">
    <source>
        <dbReference type="PROSITE-ProRule" id="PRU00169"/>
    </source>
</evidence>